<evidence type="ECO:0000313" key="1">
    <source>
        <dbReference type="EMBL" id="QXH53686.1"/>
    </source>
</evidence>
<reference evidence="1" key="1">
    <citation type="journal article" date="2021" name="Microorganisms">
        <title>The Ever-Expanding Pseudomonas Genus: Description of 43 New Species and Partition of the Pseudomonas putida Group.</title>
        <authorList>
            <person name="Girard L."/>
            <person name="Lood C."/>
            <person name="Hofte M."/>
            <person name="Vandamme P."/>
            <person name="Rokni-Zadeh H."/>
            <person name="van Noort V."/>
            <person name="Lavigne R."/>
            <person name="De Mot R."/>
        </authorList>
    </citation>
    <scope>NUCLEOTIDE SEQUENCE</scope>
    <source>
        <strain evidence="1">COW40</strain>
    </source>
</reference>
<accession>A0ABX8NBF9</accession>
<dbReference type="EMBL" id="CP077076">
    <property type="protein sequence ID" value="QXH53686.1"/>
    <property type="molecule type" value="Genomic_DNA"/>
</dbReference>
<dbReference type="Proteomes" id="UP001046350">
    <property type="component" value="Chromosome"/>
</dbReference>
<dbReference type="RefSeq" id="WP_217843083.1">
    <property type="nucleotide sequence ID" value="NZ_CP077076.1"/>
</dbReference>
<name>A0ABX8NBF9_9PSED</name>
<gene>
    <name evidence="1" type="ORF">KSS94_11445</name>
</gene>
<keyword evidence="2" id="KW-1185">Reference proteome</keyword>
<proteinExistence type="predicted"/>
<evidence type="ECO:0000313" key="2">
    <source>
        <dbReference type="Proteomes" id="UP001046350"/>
    </source>
</evidence>
<protein>
    <submittedName>
        <fullName evidence="1">Uncharacterized protein</fullName>
    </submittedName>
</protein>
<sequence>MTITMNLEVEVGVSLEEIASVLLGMNAKFVLEASSLTGNFKESNCYFLFWYQTPPCDISAEGVDKEFKVGLEGVFNSRISSLAESWSDMKIFLEGLAEKIKLRFFLSFQYESLYAAGDGSCVRFLKNMVD</sequence>
<organism evidence="1 2">
    <name type="scientific">Pseudomonas fakonensis</name>
    <dbReference type="NCBI Taxonomy" id="2842355"/>
    <lineage>
        <taxon>Bacteria</taxon>
        <taxon>Pseudomonadati</taxon>
        <taxon>Pseudomonadota</taxon>
        <taxon>Gammaproteobacteria</taxon>
        <taxon>Pseudomonadales</taxon>
        <taxon>Pseudomonadaceae</taxon>
        <taxon>Pseudomonas</taxon>
    </lineage>
</organism>